<organism evidence="2 3">
    <name type="scientific">Siphonobacter aquaeclarae</name>
    <dbReference type="NCBI Taxonomy" id="563176"/>
    <lineage>
        <taxon>Bacteria</taxon>
        <taxon>Pseudomonadati</taxon>
        <taxon>Bacteroidota</taxon>
        <taxon>Cytophagia</taxon>
        <taxon>Cytophagales</taxon>
        <taxon>Cytophagaceae</taxon>
        <taxon>Siphonobacter</taxon>
    </lineage>
</organism>
<evidence type="ECO:0008006" key="4">
    <source>
        <dbReference type="Google" id="ProtNLM"/>
    </source>
</evidence>
<evidence type="ECO:0000313" key="3">
    <source>
        <dbReference type="Proteomes" id="UP000198901"/>
    </source>
</evidence>
<dbReference type="Proteomes" id="UP000198901">
    <property type="component" value="Unassembled WGS sequence"/>
</dbReference>
<keyword evidence="1" id="KW-0175">Coiled coil</keyword>
<dbReference type="AlphaFoldDB" id="A0A1G9KAF0"/>
<evidence type="ECO:0000256" key="1">
    <source>
        <dbReference type="SAM" id="Coils"/>
    </source>
</evidence>
<protein>
    <recommendedName>
        <fullName evidence="4">Peptidase S74 domain-containing protein</fullName>
    </recommendedName>
</protein>
<proteinExistence type="predicted"/>
<keyword evidence="3" id="KW-1185">Reference proteome</keyword>
<feature type="coiled-coil region" evidence="1">
    <location>
        <begin position="465"/>
        <end position="506"/>
    </location>
</feature>
<accession>A0A1G9KAF0</accession>
<reference evidence="2 3" key="1">
    <citation type="submission" date="2016-10" db="EMBL/GenBank/DDBJ databases">
        <authorList>
            <person name="de Groot N.N."/>
        </authorList>
    </citation>
    <scope>NUCLEOTIDE SEQUENCE [LARGE SCALE GENOMIC DNA]</scope>
    <source>
        <strain evidence="2 3">DSM 21668</strain>
    </source>
</reference>
<gene>
    <name evidence="2" type="ORF">SAMN04488090_0946</name>
</gene>
<dbReference type="STRING" id="563176.SAMN04488090_0946"/>
<sequence>MAAVLFQSAFAQSGNFTRNTPAQTSDPAPGTLNVVIGGGADLGPESIHTVLLGALSGSTLRKFQRNVILGSLAASNAPSAEISDNVIIGHAAASAANTLTGIFGGNTLIGSMSGQNLQGSYNTMVGFNSGKAGGMPNQLISRNSFFGALTGVDNIGRYNTYLGAFAGYKNGSGSNNVFAGDNAGVNSIRFDGVSATHSVFVGSESGYFASGQSCVFIGFQAGYGKESSSSGAGNIAIGSSSSMMLAGGTYNTTVGTGSGIDITTGDMNTFIGTSTGLYNREGSYNTYLGYGAHGTGPNAAGLSYATAIGKNALVGVSYGLVLGDTTGTNVGIGTAYPNQRLTIRGNMNFLTASNLRFDNSPFLDINQNRLALGGEKGEFPVEITSSLRYKVATENQWADYVFAPDFRKIPLKDVAAFIQQNGHLPGIPSAKEVVQNGVNAAQMDAKLLAQIEQLTLHVIEQHQSMESIKEYNRLLKSENNSLRKETQLLHNQLADILNRLKKIESER</sequence>
<evidence type="ECO:0000313" key="2">
    <source>
        <dbReference type="EMBL" id="SDL46748.1"/>
    </source>
</evidence>
<name>A0A1G9KAF0_9BACT</name>
<dbReference type="EMBL" id="FNGS01000002">
    <property type="protein sequence ID" value="SDL46748.1"/>
    <property type="molecule type" value="Genomic_DNA"/>
</dbReference>